<evidence type="ECO:0000256" key="1">
    <source>
        <dbReference type="SAM" id="Phobius"/>
    </source>
</evidence>
<keyword evidence="1" id="KW-0812">Transmembrane</keyword>
<evidence type="ECO:0000313" key="2">
    <source>
        <dbReference type="EMBL" id="MDX5986194.1"/>
    </source>
</evidence>
<dbReference type="InterPro" id="IPR021762">
    <property type="entry name" value="DUF3325"/>
</dbReference>
<evidence type="ECO:0000313" key="3">
    <source>
        <dbReference type="Proteomes" id="UP001279660"/>
    </source>
</evidence>
<sequence length="94" mass="10099">MAFLLGLIAFMLFALSTNRHHERGWGRRCSPRAATGLRIAAWVCVGVDFVMAIAAWGAVFGPIGWVASCMVGAAATFLLLNLLPAPPPHRKARP</sequence>
<feature type="transmembrane region" description="Helical" evidence="1">
    <location>
        <begin position="35"/>
        <end position="56"/>
    </location>
</feature>
<proteinExistence type="predicted"/>
<dbReference type="Pfam" id="PF11804">
    <property type="entry name" value="DUF3325"/>
    <property type="match status" value="1"/>
</dbReference>
<keyword evidence="3" id="KW-1185">Reference proteome</keyword>
<dbReference type="RefSeq" id="WP_209609555.1">
    <property type="nucleotide sequence ID" value="NZ_JAWXXV010000001.1"/>
</dbReference>
<name>A0ABU4PQG7_9SPHN</name>
<feature type="transmembrane region" description="Helical" evidence="1">
    <location>
        <begin position="63"/>
        <end position="83"/>
    </location>
</feature>
<gene>
    <name evidence="2" type="ORF">SIL82_18195</name>
</gene>
<dbReference type="EMBL" id="JAWXXV010000001">
    <property type="protein sequence ID" value="MDX5986194.1"/>
    <property type="molecule type" value="Genomic_DNA"/>
</dbReference>
<keyword evidence="1" id="KW-1133">Transmembrane helix</keyword>
<organism evidence="2 3">
    <name type="scientific">Sphingomonas echinoides</name>
    <dbReference type="NCBI Taxonomy" id="59803"/>
    <lineage>
        <taxon>Bacteria</taxon>
        <taxon>Pseudomonadati</taxon>
        <taxon>Pseudomonadota</taxon>
        <taxon>Alphaproteobacteria</taxon>
        <taxon>Sphingomonadales</taxon>
        <taxon>Sphingomonadaceae</taxon>
        <taxon>Sphingomonas</taxon>
    </lineage>
</organism>
<reference evidence="2 3" key="1">
    <citation type="submission" date="2023-11" db="EMBL/GenBank/DDBJ databases">
        <title>MicrobeMod: A computational toolkit for identifying prokaryotic methylation and restriction-modification with nanopore sequencing.</title>
        <authorList>
            <person name="Crits-Christoph A."/>
            <person name="Kang S.C."/>
            <person name="Lee H."/>
            <person name="Ostrov N."/>
        </authorList>
    </citation>
    <scope>NUCLEOTIDE SEQUENCE [LARGE SCALE GENOMIC DNA]</scope>
    <source>
        <strain evidence="2 3">ATCC 14820</strain>
    </source>
</reference>
<dbReference type="Proteomes" id="UP001279660">
    <property type="component" value="Unassembled WGS sequence"/>
</dbReference>
<accession>A0ABU4PQG7</accession>
<keyword evidence="1" id="KW-0472">Membrane</keyword>
<comment type="caution">
    <text evidence="2">The sequence shown here is derived from an EMBL/GenBank/DDBJ whole genome shotgun (WGS) entry which is preliminary data.</text>
</comment>
<protein>
    <submittedName>
        <fullName evidence="2">DUF3325 domain-containing protein</fullName>
    </submittedName>
</protein>